<gene>
    <name evidence="8" type="ORF">A3A01_00075</name>
</gene>
<dbReference type="PANTHER" id="PTHR22884">
    <property type="entry name" value="SET DOMAIN PROTEINS"/>
    <property type="match status" value="1"/>
</dbReference>
<dbReference type="Gene3D" id="2.170.270.10">
    <property type="entry name" value="SET domain"/>
    <property type="match status" value="1"/>
</dbReference>
<dbReference type="GO" id="GO:0008168">
    <property type="term" value="F:methyltransferase activity"/>
    <property type="evidence" value="ECO:0007669"/>
    <property type="project" value="UniProtKB-KW"/>
</dbReference>
<reference evidence="8 9" key="1">
    <citation type="journal article" date="2016" name="Nat. Commun.">
        <title>Thousands of microbial genomes shed light on interconnected biogeochemical processes in an aquifer system.</title>
        <authorList>
            <person name="Anantharaman K."/>
            <person name="Brown C.T."/>
            <person name="Hug L.A."/>
            <person name="Sharon I."/>
            <person name="Castelle C.J."/>
            <person name="Probst A.J."/>
            <person name="Thomas B.C."/>
            <person name="Singh A."/>
            <person name="Wilkins M.J."/>
            <person name="Karaoz U."/>
            <person name="Brodie E.L."/>
            <person name="Williams K.H."/>
            <person name="Hubbard S.S."/>
            <person name="Banfield J.F."/>
        </authorList>
    </citation>
    <scope>NUCLEOTIDE SEQUENCE [LARGE SCALE GENOMIC DNA]</scope>
</reference>
<name>A0A1F6WUY7_9BACT</name>
<dbReference type="GO" id="GO:0005694">
    <property type="term" value="C:chromosome"/>
    <property type="evidence" value="ECO:0007669"/>
    <property type="project" value="UniProtKB-SubCell"/>
</dbReference>
<accession>A0A1F6WUY7</accession>
<dbReference type="GO" id="GO:0032259">
    <property type="term" value="P:methylation"/>
    <property type="evidence" value="ECO:0007669"/>
    <property type="project" value="UniProtKB-KW"/>
</dbReference>
<comment type="caution">
    <text evidence="8">The sequence shown here is derived from an EMBL/GenBank/DDBJ whole genome shotgun (WGS) entry which is preliminary data.</text>
</comment>
<evidence type="ECO:0000256" key="3">
    <source>
        <dbReference type="ARBA" id="ARBA00022603"/>
    </source>
</evidence>
<organism evidence="8 9">
    <name type="scientific">Candidatus Nomurabacteria bacterium RIFCSPLOWO2_01_FULL_39_17</name>
    <dbReference type="NCBI Taxonomy" id="1801770"/>
    <lineage>
        <taxon>Bacteria</taxon>
        <taxon>Candidatus Nomuraibacteriota</taxon>
    </lineage>
</organism>
<dbReference type="InterPro" id="IPR046341">
    <property type="entry name" value="SET_dom_sf"/>
</dbReference>
<evidence type="ECO:0000259" key="7">
    <source>
        <dbReference type="PROSITE" id="PS50868"/>
    </source>
</evidence>
<keyword evidence="4" id="KW-0808">Transferase</keyword>
<feature type="domain" description="Post-SET" evidence="7">
    <location>
        <begin position="111"/>
        <end position="127"/>
    </location>
</feature>
<evidence type="ECO:0000256" key="1">
    <source>
        <dbReference type="ARBA" id="ARBA00004286"/>
    </source>
</evidence>
<dbReference type="STRING" id="1801770.A3A01_00075"/>
<dbReference type="EMBL" id="MFUU01000020">
    <property type="protein sequence ID" value="OGI85697.1"/>
    <property type="molecule type" value="Genomic_DNA"/>
</dbReference>
<proteinExistence type="predicted"/>
<keyword evidence="5" id="KW-0949">S-adenosyl-L-methionine</keyword>
<feature type="domain" description="SET" evidence="6">
    <location>
        <begin position="1"/>
        <end position="103"/>
    </location>
</feature>
<protein>
    <recommendedName>
        <fullName evidence="10">SET domain-containing protein</fullName>
    </recommendedName>
</protein>
<dbReference type="SMART" id="SM00317">
    <property type="entry name" value="SET"/>
    <property type="match status" value="1"/>
</dbReference>
<evidence type="ECO:0000256" key="2">
    <source>
        <dbReference type="ARBA" id="ARBA00022454"/>
    </source>
</evidence>
<dbReference type="InterPro" id="IPR001214">
    <property type="entry name" value="SET_dom"/>
</dbReference>
<keyword evidence="2" id="KW-0158">Chromosome</keyword>
<evidence type="ECO:0000313" key="9">
    <source>
        <dbReference type="Proteomes" id="UP000179352"/>
    </source>
</evidence>
<dbReference type="PROSITE" id="PS50280">
    <property type="entry name" value="SET"/>
    <property type="match status" value="1"/>
</dbReference>
<dbReference type="InterPro" id="IPR003616">
    <property type="entry name" value="Post-SET_dom"/>
</dbReference>
<evidence type="ECO:0000313" key="8">
    <source>
        <dbReference type="EMBL" id="OGI85697.1"/>
    </source>
</evidence>
<dbReference type="AlphaFoldDB" id="A0A1F6WUY7"/>
<dbReference type="Pfam" id="PF00856">
    <property type="entry name" value="SET"/>
    <property type="match status" value="1"/>
</dbReference>
<dbReference type="InterPro" id="IPR050777">
    <property type="entry name" value="SET2_Histone-Lys_MeTrsfase"/>
</dbReference>
<evidence type="ECO:0000256" key="4">
    <source>
        <dbReference type="ARBA" id="ARBA00022679"/>
    </source>
</evidence>
<evidence type="ECO:0008006" key="10">
    <source>
        <dbReference type="Google" id="ProtNLM"/>
    </source>
</evidence>
<evidence type="ECO:0000259" key="6">
    <source>
        <dbReference type="PROSITE" id="PS50280"/>
    </source>
</evidence>
<dbReference type="SUPFAM" id="SSF82199">
    <property type="entry name" value="SET domain"/>
    <property type="match status" value="1"/>
</dbReference>
<dbReference type="PROSITE" id="PS50868">
    <property type="entry name" value="POST_SET"/>
    <property type="match status" value="1"/>
</dbReference>
<keyword evidence="3" id="KW-0489">Methyltransferase</keyword>
<sequence length="180" mass="21008">MKIYVGKSKTHGKGLLAYRDINKGETLFTIRGKKINFLIDNEKRAKIAGYNWIGWGKNTWVDPIKYGLYFNHSCGPNAAIEGRVKVVAINNIKKSTEITFDYSLNEADIFWHIKCDCGSKNCRKTIRSIQFLPPKVFNTYKKYTPKYFKQVFQKFHISKFKDFERLKVAWVGFIKRGFSV</sequence>
<evidence type="ECO:0000256" key="5">
    <source>
        <dbReference type="ARBA" id="ARBA00022691"/>
    </source>
</evidence>
<comment type="subcellular location">
    <subcellularLocation>
        <location evidence="1">Chromosome</location>
    </subcellularLocation>
</comment>
<dbReference type="Proteomes" id="UP000179352">
    <property type="component" value="Unassembled WGS sequence"/>
</dbReference>